<dbReference type="GO" id="GO:0043200">
    <property type="term" value="P:response to amino acid"/>
    <property type="evidence" value="ECO:0007669"/>
    <property type="project" value="TreeGrafter"/>
</dbReference>
<dbReference type="PANTHER" id="PTHR30154">
    <property type="entry name" value="LEUCINE-RESPONSIVE REGULATORY PROTEIN"/>
    <property type="match status" value="1"/>
</dbReference>
<dbReference type="InterPro" id="IPR019888">
    <property type="entry name" value="Tscrpt_reg_AsnC-like"/>
</dbReference>
<dbReference type="Proteomes" id="UP000286997">
    <property type="component" value="Unassembled WGS sequence"/>
</dbReference>
<gene>
    <name evidence="5" type="ORF">EOE48_23125</name>
</gene>
<dbReference type="PROSITE" id="PS50956">
    <property type="entry name" value="HTH_ASNC_2"/>
    <property type="match status" value="1"/>
</dbReference>
<dbReference type="GO" id="GO:0005829">
    <property type="term" value="C:cytosol"/>
    <property type="evidence" value="ECO:0007669"/>
    <property type="project" value="TreeGrafter"/>
</dbReference>
<keyword evidence="1" id="KW-0805">Transcription regulation</keyword>
<evidence type="ECO:0000313" key="5">
    <source>
        <dbReference type="EMBL" id="RVU14468.1"/>
    </source>
</evidence>
<dbReference type="PANTHER" id="PTHR30154:SF46">
    <property type="entry name" value="TRANSCRIPTIONAL REGULATORY PROTEIN"/>
    <property type="match status" value="1"/>
</dbReference>
<reference evidence="5 6" key="1">
    <citation type="submission" date="2019-01" db="EMBL/GenBank/DDBJ databases">
        <authorList>
            <person name="Chen W.-M."/>
        </authorList>
    </citation>
    <scope>NUCLEOTIDE SEQUENCE [LARGE SCALE GENOMIC DNA]</scope>
    <source>
        <strain evidence="5 6">TER-1</strain>
    </source>
</reference>
<dbReference type="Pfam" id="PF13412">
    <property type="entry name" value="HTH_24"/>
    <property type="match status" value="1"/>
</dbReference>
<dbReference type="InterPro" id="IPR000485">
    <property type="entry name" value="AsnC-type_HTH_dom"/>
</dbReference>
<proteinExistence type="predicted"/>
<dbReference type="RefSeq" id="WP_127733244.1">
    <property type="nucleotide sequence ID" value="NZ_SACP01000030.1"/>
</dbReference>
<keyword evidence="6" id="KW-1185">Reference proteome</keyword>
<dbReference type="SUPFAM" id="SSF46785">
    <property type="entry name" value="Winged helix' DNA-binding domain"/>
    <property type="match status" value="1"/>
</dbReference>
<dbReference type="SMART" id="SM00344">
    <property type="entry name" value="HTH_ASNC"/>
    <property type="match status" value="1"/>
</dbReference>
<keyword evidence="3" id="KW-0804">Transcription</keyword>
<evidence type="ECO:0000256" key="3">
    <source>
        <dbReference type="ARBA" id="ARBA00023163"/>
    </source>
</evidence>
<dbReference type="Gene3D" id="1.10.10.10">
    <property type="entry name" value="Winged helix-like DNA-binding domain superfamily/Winged helix DNA-binding domain"/>
    <property type="match status" value="1"/>
</dbReference>
<organism evidence="5 6">
    <name type="scientific">Methylobacterium oryzihabitans</name>
    <dbReference type="NCBI Taxonomy" id="2499852"/>
    <lineage>
        <taxon>Bacteria</taxon>
        <taxon>Pseudomonadati</taxon>
        <taxon>Pseudomonadota</taxon>
        <taxon>Alphaproteobacteria</taxon>
        <taxon>Hyphomicrobiales</taxon>
        <taxon>Methylobacteriaceae</taxon>
        <taxon>Methylobacterium</taxon>
    </lineage>
</organism>
<evidence type="ECO:0000256" key="1">
    <source>
        <dbReference type="ARBA" id="ARBA00023015"/>
    </source>
</evidence>
<evidence type="ECO:0000256" key="2">
    <source>
        <dbReference type="ARBA" id="ARBA00023125"/>
    </source>
</evidence>
<dbReference type="OrthoDB" id="9812082at2"/>
<comment type="caution">
    <text evidence="5">The sequence shown here is derived from an EMBL/GenBank/DDBJ whole genome shotgun (WGS) entry which is preliminary data.</text>
</comment>
<dbReference type="InterPro" id="IPR036390">
    <property type="entry name" value="WH_DNA-bd_sf"/>
</dbReference>
<keyword evidence="2" id="KW-0238">DNA-binding</keyword>
<dbReference type="AlphaFoldDB" id="A0A3S2VQ91"/>
<dbReference type="EMBL" id="SACP01000030">
    <property type="protein sequence ID" value="RVU14468.1"/>
    <property type="molecule type" value="Genomic_DNA"/>
</dbReference>
<name>A0A3S2VQ91_9HYPH</name>
<dbReference type="Gene3D" id="3.30.70.920">
    <property type="match status" value="1"/>
</dbReference>
<dbReference type="Pfam" id="PF01037">
    <property type="entry name" value="AsnC_trans_reg"/>
    <property type="match status" value="1"/>
</dbReference>
<dbReference type="InterPro" id="IPR036388">
    <property type="entry name" value="WH-like_DNA-bd_sf"/>
</dbReference>
<feature type="domain" description="HTH asnC-type" evidence="4">
    <location>
        <begin position="7"/>
        <end position="68"/>
    </location>
</feature>
<dbReference type="InterPro" id="IPR011008">
    <property type="entry name" value="Dimeric_a/b-barrel"/>
</dbReference>
<dbReference type="GO" id="GO:0043565">
    <property type="term" value="F:sequence-specific DNA binding"/>
    <property type="evidence" value="ECO:0007669"/>
    <property type="project" value="InterPro"/>
</dbReference>
<evidence type="ECO:0000259" key="4">
    <source>
        <dbReference type="PROSITE" id="PS50956"/>
    </source>
</evidence>
<evidence type="ECO:0000313" key="6">
    <source>
        <dbReference type="Proteomes" id="UP000286997"/>
    </source>
</evidence>
<sequence>MADSVDLDGFDLKILAALQADGRLGNQELADRVNLSASQCSRRRLRLEERGVIRGYRADLAPGLLGLGIVVFTKVALAAHSRDNARRFADLVRGLDCVLEAHALTGDSDYLLKMIVPDLAALSAVVNDALLPHESVAHVRSSVVLHTLKEAAPLPLPVRR</sequence>
<dbReference type="PRINTS" id="PR00033">
    <property type="entry name" value="HTHASNC"/>
</dbReference>
<protein>
    <submittedName>
        <fullName evidence="5">Lrp/AsnC family transcriptional regulator</fullName>
    </submittedName>
</protein>
<dbReference type="InterPro" id="IPR019887">
    <property type="entry name" value="Tscrpt_reg_AsnC/Lrp_C"/>
</dbReference>
<dbReference type="SUPFAM" id="SSF54909">
    <property type="entry name" value="Dimeric alpha+beta barrel"/>
    <property type="match status" value="1"/>
</dbReference>
<accession>A0A3S2VQ91</accession>